<organism evidence="7 8">
    <name type="scientific">Methylosinus trichosporium (strain ATCC 35070 / NCIMB 11131 / UNIQEM 75 / OB3b)</name>
    <dbReference type="NCBI Taxonomy" id="595536"/>
    <lineage>
        <taxon>Bacteria</taxon>
        <taxon>Pseudomonadati</taxon>
        <taxon>Pseudomonadota</taxon>
        <taxon>Alphaproteobacteria</taxon>
        <taxon>Hyphomicrobiales</taxon>
        <taxon>Methylocystaceae</taxon>
        <taxon>Methylosinus</taxon>
    </lineage>
</organism>
<sequence length="438" mass="48598">MAPRHRLRHGFVVAGSARLSRLISLFVELTLTLAPQRLLGLLAHPALHDALGRERLNAVGAWINNVFMLPWRQRRARLSPRDADMRAYLRTHFCARPFHTVETTHTGLAFVCCPVWLPKPIGALSGDPQALWNSAAAREIRESIVDGSFRHCDHRTCPLIASRALPPRASAQAQQMIAQHRSGAPAPSPKYVVLSHDKSCNLACPSCRSGLYLANKAQQARLDALMESAILPLLRHAEEVVITGSGDAFGSNHFRNVIKRITAGEYPGLKIHLHTNGQLLDARAWRDLSLEGHVGGVQISIDAARAATYAIVRRPGNFARLLENLAFVKTLRQRGAISHLHFSMVVQTANFREMPEFVRLAADHRADLVSFNMIRQRDVFSRDEFARAFIGSPDHPEHLEFLAVLTAPELKASIVDWGNMDAFTPAGRAREDGERLTA</sequence>
<evidence type="ECO:0000256" key="4">
    <source>
        <dbReference type="ARBA" id="ARBA00023004"/>
    </source>
</evidence>
<keyword evidence="5" id="KW-0411">Iron-sulfur</keyword>
<dbReference type="CDD" id="cd01335">
    <property type="entry name" value="Radical_SAM"/>
    <property type="match status" value="1"/>
</dbReference>
<comment type="cofactor">
    <cofactor evidence="1">
        <name>[4Fe-4S] cluster</name>
        <dbReference type="ChEBI" id="CHEBI:49883"/>
    </cofactor>
</comment>
<feature type="domain" description="Radical SAM core" evidence="6">
    <location>
        <begin position="199"/>
        <end position="361"/>
    </location>
</feature>
<dbReference type="InterPro" id="IPR050377">
    <property type="entry name" value="Radical_SAM_PqqE_MftC-like"/>
</dbReference>
<dbReference type="GO" id="GO:0046872">
    <property type="term" value="F:metal ion binding"/>
    <property type="evidence" value="ECO:0007669"/>
    <property type="project" value="UniProtKB-KW"/>
</dbReference>
<protein>
    <submittedName>
        <fullName evidence="7">Radical SAM protein</fullName>
    </submittedName>
</protein>
<keyword evidence="3" id="KW-0479">Metal-binding</keyword>
<dbReference type="InterPro" id="IPR007197">
    <property type="entry name" value="rSAM"/>
</dbReference>
<dbReference type="GO" id="GO:0003824">
    <property type="term" value="F:catalytic activity"/>
    <property type="evidence" value="ECO:0007669"/>
    <property type="project" value="InterPro"/>
</dbReference>
<dbReference type="GO" id="GO:0051536">
    <property type="term" value="F:iron-sulfur cluster binding"/>
    <property type="evidence" value="ECO:0007669"/>
    <property type="project" value="UniProtKB-KW"/>
</dbReference>
<dbReference type="SFLD" id="SFLDG01067">
    <property type="entry name" value="SPASM/twitch_domain_containing"/>
    <property type="match status" value="1"/>
</dbReference>
<dbReference type="Gene3D" id="3.20.20.70">
    <property type="entry name" value="Aldolase class I"/>
    <property type="match status" value="1"/>
</dbReference>
<dbReference type="InterPro" id="IPR058240">
    <property type="entry name" value="rSAM_sf"/>
</dbReference>
<dbReference type="AlphaFoldDB" id="A0A2D2CY37"/>
<dbReference type="Pfam" id="PF04055">
    <property type="entry name" value="Radical_SAM"/>
    <property type="match status" value="1"/>
</dbReference>
<evidence type="ECO:0000256" key="3">
    <source>
        <dbReference type="ARBA" id="ARBA00022723"/>
    </source>
</evidence>
<evidence type="ECO:0000259" key="6">
    <source>
        <dbReference type="Pfam" id="PF04055"/>
    </source>
</evidence>
<evidence type="ECO:0000313" key="7">
    <source>
        <dbReference type="EMBL" id="ATQ67614.1"/>
    </source>
</evidence>
<dbReference type="InterPro" id="IPR013785">
    <property type="entry name" value="Aldolase_TIM"/>
</dbReference>
<dbReference type="SFLD" id="SFLDS00029">
    <property type="entry name" value="Radical_SAM"/>
    <property type="match status" value="1"/>
</dbReference>
<keyword evidence="8" id="KW-1185">Reference proteome</keyword>
<dbReference type="CDD" id="cd21109">
    <property type="entry name" value="SPASM"/>
    <property type="match status" value="1"/>
</dbReference>
<dbReference type="SUPFAM" id="SSF102114">
    <property type="entry name" value="Radical SAM enzymes"/>
    <property type="match status" value="1"/>
</dbReference>
<keyword evidence="2" id="KW-0949">S-adenosyl-L-methionine</keyword>
<evidence type="ECO:0000256" key="5">
    <source>
        <dbReference type="ARBA" id="ARBA00023014"/>
    </source>
</evidence>
<evidence type="ECO:0000313" key="8">
    <source>
        <dbReference type="Proteomes" id="UP000230709"/>
    </source>
</evidence>
<name>A0A2D2CY37_METT3</name>
<accession>A0A2D2CY37</accession>
<keyword evidence="4" id="KW-0408">Iron</keyword>
<dbReference type="STRING" id="595536.GCA_000178815_03813"/>
<dbReference type="PANTHER" id="PTHR11228">
    <property type="entry name" value="RADICAL SAM DOMAIN PROTEIN"/>
    <property type="match status" value="1"/>
</dbReference>
<evidence type="ECO:0000256" key="1">
    <source>
        <dbReference type="ARBA" id="ARBA00001966"/>
    </source>
</evidence>
<dbReference type="Proteomes" id="UP000230709">
    <property type="component" value="Chromosome"/>
</dbReference>
<reference evidence="8" key="1">
    <citation type="submission" date="2017-10" db="EMBL/GenBank/DDBJ databases">
        <title>Completed PacBio SMRT sequence of Methylosinus trichosporium OB3b reveals presence of a third large plasmid.</title>
        <authorList>
            <person name="Charles T.C."/>
            <person name="Lynch M.D.J."/>
            <person name="Heil J.R."/>
            <person name="Cheng J."/>
        </authorList>
    </citation>
    <scope>NUCLEOTIDE SEQUENCE [LARGE SCALE GENOMIC DNA]</scope>
    <source>
        <strain evidence="8">OB3b</strain>
    </source>
</reference>
<dbReference type="EMBL" id="CP023737">
    <property type="protein sequence ID" value="ATQ67614.1"/>
    <property type="molecule type" value="Genomic_DNA"/>
</dbReference>
<dbReference type="PANTHER" id="PTHR11228:SF34">
    <property type="entry name" value="TUNGSTEN-CONTAINING ALDEHYDE FERREDOXIN OXIDOREDUCTASE COFACTOR MODIFYING PROTEIN"/>
    <property type="match status" value="1"/>
</dbReference>
<proteinExistence type="predicted"/>
<gene>
    <name evidence="7" type="ORF">CQW49_06720</name>
</gene>
<dbReference type="KEGG" id="mtw:CQW49_06720"/>
<evidence type="ECO:0000256" key="2">
    <source>
        <dbReference type="ARBA" id="ARBA00022691"/>
    </source>
</evidence>